<evidence type="ECO:0000256" key="4">
    <source>
        <dbReference type="ARBA" id="ARBA00022679"/>
    </source>
</evidence>
<dbReference type="KEGG" id="samy:DB32_004507"/>
<dbReference type="PANTHER" id="PTHR24422:SF10">
    <property type="entry name" value="CHEMOTAXIS PROTEIN METHYLTRANSFERASE 2"/>
    <property type="match status" value="1"/>
</dbReference>
<dbReference type="Gene3D" id="1.10.155.10">
    <property type="entry name" value="Chemotaxis receptor methyltransferase CheR, N-terminal domain"/>
    <property type="match status" value="1"/>
</dbReference>
<reference evidence="7 8" key="1">
    <citation type="submission" date="2015-03" db="EMBL/GenBank/DDBJ databases">
        <title>Genome assembly of Sandaracinus amylolyticus DSM 53668.</title>
        <authorList>
            <person name="Sharma G."/>
            <person name="Subramanian S."/>
        </authorList>
    </citation>
    <scope>NUCLEOTIDE SEQUENCE [LARGE SCALE GENOMIC DNA]</scope>
    <source>
        <strain evidence="7 8">DSM 53668</strain>
    </source>
</reference>
<evidence type="ECO:0000256" key="1">
    <source>
        <dbReference type="ARBA" id="ARBA00001541"/>
    </source>
</evidence>
<dbReference type="EMBL" id="CP011125">
    <property type="protein sequence ID" value="AKF07358.1"/>
    <property type="molecule type" value="Genomic_DNA"/>
</dbReference>
<proteinExistence type="predicted"/>
<dbReference type="InterPro" id="IPR050903">
    <property type="entry name" value="Bact_Chemotaxis_MeTrfase"/>
</dbReference>
<keyword evidence="4 7" id="KW-0808">Transferase</keyword>
<dbReference type="PRINTS" id="PR00996">
    <property type="entry name" value="CHERMTFRASE"/>
</dbReference>
<dbReference type="InterPro" id="IPR000780">
    <property type="entry name" value="CheR_MeTrfase"/>
</dbReference>
<dbReference type="CDD" id="cd02440">
    <property type="entry name" value="AdoMet_MTases"/>
    <property type="match status" value="1"/>
</dbReference>
<dbReference type="AlphaFoldDB" id="A0A0F6W4W8"/>
<dbReference type="Pfam" id="PF01739">
    <property type="entry name" value="CheR"/>
    <property type="match status" value="1"/>
</dbReference>
<dbReference type="SMART" id="SM00138">
    <property type="entry name" value="MeTrc"/>
    <property type="match status" value="1"/>
</dbReference>
<dbReference type="GO" id="GO:0032259">
    <property type="term" value="P:methylation"/>
    <property type="evidence" value="ECO:0007669"/>
    <property type="project" value="UniProtKB-KW"/>
</dbReference>
<dbReference type="InterPro" id="IPR022642">
    <property type="entry name" value="CheR_C"/>
</dbReference>
<gene>
    <name evidence="7" type="ORF">DB32_004507</name>
</gene>
<keyword evidence="8" id="KW-1185">Reference proteome</keyword>
<organism evidence="7 8">
    <name type="scientific">Sandaracinus amylolyticus</name>
    <dbReference type="NCBI Taxonomy" id="927083"/>
    <lineage>
        <taxon>Bacteria</taxon>
        <taxon>Pseudomonadati</taxon>
        <taxon>Myxococcota</taxon>
        <taxon>Polyangia</taxon>
        <taxon>Polyangiales</taxon>
        <taxon>Sandaracinaceae</taxon>
        <taxon>Sandaracinus</taxon>
    </lineage>
</organism>
<evidence type="ECO:0000256" key="2">
    <source>
        <dbReference type="ARBA" id="ARBA00012534"/>
    </source>
</evidence>
<dbReference type="PROSITE" id="PS50123">
    <property type="entry name" value="CHER"/>
    <property type="match status" value="1"/>
</dbReference>
<keyword evidence="5" id="KW-0949">S-adenosyl-L-methionine</keyword>
<feature type="domain" description="CheR-type methyltransferase" evidence="6">
    <location>
        <begin position="13"/>
        <end position="269"/>
    </location>
</feature>
<sequence>MTDRAPQQILTVLARLVEERTGLHYSERDRDLFEQKLADHAAEEGYPTLLELYYALRYDDPDGEVLDRVIDALVVGETYFFREARGLEVLLEPLIERARRGEQVRIWSAACATGEEPITMAILLDRAGVLDRVELVATDISPRALERARRGEHTRRAHRAVPDGMPPWIQVDGDRAIVDERLRARIDWRRVNLVDEAAVAALGRFDAIVCRNVLIYFHDEQIQRVASSLARALQPGGELLIGASESLLRFGSMFQCVERGGVFLYGVTS</sequence>
<dbReference type="InterPro" id="IPR029063">
    <property type="entry name" value="SAM-dependent_MTases_sf"/>
</dbReference>
<dbReference type="SUPFAM" id="SSF53335">
    <property type="entry name" value="S-adenosyl-L-methionine-dependent methyltransferases"/>
    <property type="match status" value="1"/>
</dbReference>
<dbReference type="GO" id="GO:0008983">
    <property type="term" value="F:protein-glutamate O-methyltransferase activity"/>
    <property type="evidence" value="ECO:0007669"/>
    <property type="project" value="UniProtKB-EC"/>
</dbReference>
<protein>
    <recommendedName>
        <fullName evidence="2">protein-glutamate O-methyltransferase</fullName>
        <ecNumber evidence="2">2.1.1.80</ecNumber>
    </recommendedName>
</protein>
<name>A0A0F6W4W8_9BACT</name>
<evidence type="ECO:0000313" key="7">
    <source>
        <dbReference type="EMBL" id="AKF07358.1"/>
    </source>
</evidence>
<dbReference type="Gene3D" id="3.40.50.150">
    <property type="entry name" value="Vaccinia Virus protein VP39"/>
    <property type="match status" value="1"/>
</dbReference>
<evidence type="ECO:0000313" key="8">
    <source>
        <dbReference type="Proteomes" id="UP000034883"/>
    </source>
</evidence>
<dbReference type="Proteomes" id="UP000034883">
    <property type="component" value="Chromosome"/>
</dbReference>
<evidence type="ECO:0000256" key="5">
    <source>
        <dbReference type="ARBA" id="ARBA00022691"/>
    </source>
</evidence>
<dbReference type="PANTHER" id="PTHR24422">
    <property type="entry name" value="CHEMOTAXIS PROTEIN METHYLTRANSFERASE"/>
    <property type="match status" value="1"/>
</dbReference>
<dbReference type="STRING" id="927083.DB32_004507"/>
<dbReference type="InterPro" id="IPR036804">
    <property type="entry name" value="CheR_N_sf"/>
</dbReference>
<comment type="catalytic activity">
    <reaction evidence="1">
        <text>L-glutamyl-[protein] + S-adenosyl-L-methionine = [protein]-L-glutamate 5-O-methyl ester + S-adenosyl-L-homocysteine</text>
        <dbReference type="Rhea" id="RHEA:24452"/>
        <dbReference type="Rhea" id="RHEA-COMP:10208"/>
        <dbReference type="Rhea" id="RHEA-COMP:10311"/>
        <dbReference type="ChEBI" id="CHEBI:29973"/>
        <dbReference type="ChEBI" id="CHEBI:57856"/>
        <dbReference type="ChEBI" id="CHEBI:59789"/>
        <dbReference type="ChEBI" id="CHEBI:82795"/>
        <dbReference type="EC" id="2.1.1.80"/>
    </reaction>
</comment>
<keyword evidence="3 7" id="KW-0489">Methyltransferase</keyword>
<dbReference type="EC" id="2.1.1.80" evidence="2"/>
<accession>A0A0F6W4W8</accession>
<evidence type="ECO:0000259" key="6">
    <source>
        <dbReference type="PROSITE" id="PS50123"/>
    </source>
</evidence>
<dbReference type="RefSeq" id="WP_053234628.1">
    <property type="nucleotide sequence ID" value="NZ_CP011125.1"/>
</dbReference>
<dbReference type="OrthoDB" id="9786165at2"/>
<evidence type="ECO:0000256" key="3">
    <source>
        <dbReference type="ARBA" id="ARBA00022603"/>
    </source>
</evidence>